<dbReference type="InParanoid" id="A0A067R7K8"/>
<keyword evidence="9" id="KW-0732">Signal</keyword>
<feature type="chain" id="PRO_5001644846" description="Ionotropic glutamate receptor C-terminal domain-containing protein" evidence="9">
    <location>
        <begin position="20"/>
        <end position="657"/>
    </location>
</feature>
<evidence type="ECO:0000256" key="3">
    <source>
        <dbReference type="ARBA" id="ARBA00022692"/>
    </source>
</evidence>
<dbReference type="PANTHER" id="PTHR42643">
    <property type="entry name" value="IONOTROPIC RECEPTOR 20A-RELATED"/>
    <property type="match status" value="1"/>
</dbReference>
<sequence length="657" mass="75471">MSWITTLLLTFNMLPAEHATLHEHVALCVLSVAQRHFARGKPVVMSTPSSVRDAREHKLLPRSNEIQLANEMLQNLHEESEWPLLSCQLDKPISDSDNAHKHQSYIITLWPDGVDGVIDSLQQQIYNLLSYENSFNHRARFLLVVMDYGVKVPELDALKMFEMLWNPYKIINVLILLPDINTAHKTSSNRAYDTLNLYTCFPYDSEQCGEARKVDLLDQCLLDVDGRLHSNANLFPVKVPRNLHGCPLVVAPIERIPFVRQTTNHTDSEGDVTYVFEGLEVEYVLNLAEAMNFTPVFLQRRVGDFVQVRLEIFMELSQGFVDITVGTHPLHLLLARAADPVRPYYELTMRWWVPCATPAPRMEKIMAVFTPSVWVSILAVFILTAVVFWRTAVGPRSVSRTDSKIFKTFHYTFYNVWAIFLGVSVPKQPKTIRLRGIFLIYAWYSFAMSTVLQVFLISFLVNPGYNKRVDNFEELVNSDLKLATDTKMMSFANSSGYWEYLRVGLSTDSCSDIDECLIQLVRYKNITTVSSGFQFEYVLAKIGRTKDKQRFLCTIPEIVVTSRFSMYVSKGNPLLDRFNLWIQRVTESGLVKKYWSEFIWNVTVEGLRAPGWDHSDDTESDDSMFFVFTLSHLSVAFCQLLICYLFSFAVFVAECRL</sequence>
<dbReference type="GO" id="GO:0005886">
    <property type="term" value="C:plasma membrane"/>
    <property type="evidence" value="ECO:0007669"/>
    <property type="project" value="UniProtKB-SubCell"/>
</dbReference>
<evidence type="ECO:0000256" key="1">
    <source>
        <dbReference type="ARBA" id="ARBA00004651"/>
    </source>
</evidence>
<dbReference type="Gene3D" id="1.10.287.70">
    <property type="match status" value="1"/>
</dbReference>
<dbReference type="PANTHER" id="PTHR42643:SF30">
    <property type="entry name" value="IONOTROPIC RECEPTOR 40A-RELATED"/>
    <property type="match status" value="1"/>
</dbReference>
<dbReference type="Proteomes" id="UP000027135">
    <property type="component" value="Unassembled WGS sequence"/>
</dbReference>
<dbReference type="EMBL" id="KK852889">
    <property type="protein sequence ID" value="KDR14296.1"/>
    <property type="molecule type" value="Genomic_DNA"/>
</dbReference>
<evidence type="ECO:0008006" key="12">
    <source>
        <dbReference type="Google" id="ProtNLM"/>
    </source>
</evidence>
<evidence type="ECO:0000256" key="8">
    <source>
        <dbReference type="SAM" id="Phobius"/>
    </source>
</evidence>
<feature type="transmembrane region" description="Helical" evidence="8">
    <location>
        <begin position="438"/>
        <end position="461"/>
    </location>
</feature>
<keyword evidence="4 8" id="KW-1133">Transmembrane helix</keyword>
<dbReference type="AlphaFoldDB" id="A0A067R7K8"/>
<evidence type="ECO:0000313" key="10">
    <source>
        <dbReference type="EMBL" id="KDR14296.1"/>
    </source>
</evidence>
<gene>
    <name evidence="10" type="ORF">L798_11887</name>
</gene>
<evidence type="ECO:0000256" key="7">
    <source>
        <dbReference type="ARBA" id="ARBA00023180"/>
    </source>
</evidence>
<organism evidence="10 11">
    <name type="scientific">Zootermopsis nevadensis</name>
    <name type="common">Dampwood termite</name>
    <dbReference type="NCBI Taxonomy" id="136037"/>
    <lineage>
        <taxon>Eukaryota</taxon>
        <taxon>Metazoa</taxon>
        <taxon>Ecdysozoa</taxon>
        <taxon>Arthropoda</taxon>
        <taxon>Hexapoda</taxon>
        <taxon>Insecta</taxon>
        <taxon>Pterygota</taxon>
        <taxon>Neoptera</taxon>
        <taxon>Polyneoptera</taxon>
        <taxon>Dictyoptera</taxon>
        <taxon>Blattodea</taxon>
        <taxon>Blattoidea</taxon>
        <taxon>Termitoidae</taxon>
        <taxon>Termopsidae</taxon>
        <taxon>Zootermopsis</taxon>
    </lineage>
</organism>
<evidence type="ECO:0000256" key="5">
    <source>
        <dbReference type="ARBA" id="ARBA00023136"/>
    </source>
</evidence>
<keyword evidence="11" id="KW-1185">Reference proteome</keyword>
<dbReference type="SUPFAM" id="SSF53850">
    <property type="entry name" value="Periplasmic binding protein-like II"/>
    <property type="match status" value="1"/>
</dbReference>
<keyword evidence="2" id="KW-1003">Cell membrane</keyword>
<evidence type="ECO:0000256" key="9">
    <source>
        <dbReference type="SAM" id="SignalP"/>
    </source>
</evidence>
<evidence type="ECO:0000256" key="2">
    <source>
        <dbReference type="ARBA" id="ARBA00022475"/>
    </source>
</evidence>
<evidence type="ECO:0000256" key="4">
    <source>
        <dbReference type="ARBA" id="ARBA00022989"/>
    </source>
</evidence>
<dbReference type="InterPro" id="IPR052192">
    <property type="entry name" value="Insect_Ionotropic_Sensory_Rcpt"/>
</dbReference>
<comment type="subcellular location">
    <subcellularLocation>
        <location evidence="1">Cell membrane</location>
        <topology evidence="1">Multi-pass membrane protein</topology>
    </subcellularLocation>
</comment>
<feature type="transmembrane region" description="Helical" evidence="8">
    <location>
        <begin position="625"/>
        <end position="653"/>
    </location>
</feature>
<proteinExistence type="predicted"/>
<reference evidence="10 11" key="1">
    <citation type="journal article" date="2014" name="Nat. Commun.">
        <title>Molecular traces of alternative social organization in a termite genome.</title>
        <authorList>
            <person name="Terrapon N."/>
            <person name="Li C."/>
            <person name="Robertson H.M."/>
            <person name="Ji L."/>
            <person name="Meng X."/>
            <person name="Booth W."/>
            <person name="Chen Z."/>
            <person name="Childers C.P."/>
            <person name="Glastad K.M."/>
            <person name="Gokhale K."/>
            <person name="Gowin J."/>
            <person name="Gronenberg W."/>
            <person name="Hermansen R.A."/>
            <person name="Hu H."/>
            <person name="Hunt B.G."/>
            <person name="Huylmans A.K."/>
            <person name="Khalil S.M."/>
            <person name="Mitchell R.D."/>
            <person name="Munoz-Torres M.C."/>
            <person name="Mustard J.A."/>
            <person name="Pan H."/>
            <person name="Reese J.T."/>
            <person name="Scharf M.E."/>
            <person name="Sun F."/>
            <person name="Vogel H."/>
            <person name="Xiao J."/>
            <person name="Yang W."/>
            <person name="Yang Z."/>
            <person name="Yang Z."/>
            <person name="Zhou J."/>
            <person name="Zhu J."/>
            <person name="Brent C.S."/>
            <person name="Elsik C.G."/>
            <person name="Goodisman M.A."/>
            <person name="Liberles D.A."/>
            <person name="Roe R.M."/>
            <person name="Vargo E.L."/>
            <person name="Vilcinskas A."/>
            <person name="Wang J."/>
            <person name="Bornberg-Bauer E."/>
            <person name="Korb J."/>
            <person name="Zhang G."/>
            <person name="Liebig J."/>
        </authorList>
    </citation>
    <scope>NUCLEOTIDE SEQUENCE [LARGE SCALE GENOMIC DNA]</scope>
    <source>
        <tissue evidence="10">Whole organism</tissue>
    </source>
</reference>
<accession>A0A067R7K8</accession>
<keyword evidence="7" id="KW-0325">Glycoprotein</keyword>
<evidence type="ECO:0000313" key="11">
    <source>
        <dbReference type="Proteomes" id="UP000027135"/>
    </source>
</evidence>
<feature type="transmembrane region" description="Helical" evidence="8">
    <location>
        <begin position="409"/>
        <end position="426"/>
    </location>
</feature>
<feature type="signal peptide" evidence="9">
    <location>
        <begin position="1"/>
        <end position="19"/>
    </location>
</feature>
<dbReference type="FunCoup" id="A0A067R7K8">
    <property type="interactions" value="65"/>
</dbReference>
<feature type="transmembrane region" description="Helical" evidence="8">
    <location>
        <begin position="368"/>
        <end position="389"/>
    </location>
</feature>
<keyword evidence="6" id="KW-0675">Receptor</keyword>
<keyword evidence="3 8" id="KW-0812">Transmembrane</keyword>
<protein>
    <recommendedName>
        <fullName evidence="12">Ionotropic glutamate receptor C-terminal domain-containing protein</fullName>
    </recommendedName>
</protein>
<keyword evidence="5 8" id="KW-0472">Membrane</keyword>
<name>A0A067R7K8_ZOONE</name>
<dbReference type="eggNOG" id="KOG1052">
    <property type="taxonomic scope" value="Eukaryota"/>
</dbReference>
<evidence type="ECO:0000256" key="6">
    <source>
        <dbReference type="ARBA" id="ARBA00023170"/>
    </source>
</evidence>